<dbReference type="CDD" id="cd02537">
    <property type="entry name" value="GT8_Glycogenin"/>
    <property type="match status" value="1"/>
</dbReference>
<reference evidence="15" key="1">
    <citation type="submission" date="2022-12" db="EMBL/GenBank/DDBJ databases">
        <authorList>
            <person name="Brejova B."/>
        </authorList>
    </citation>
    <scope>NUCLEOTIDE SEQUENCE</scope>
</reference>
<evidence type="ECO:0000256" key="13">
    <source>
        <dbReference type="ARBA" id="ARBA00057883"/>
    </source>
</evidence>
<dbReference type="Pfam" id="PF01501">
    <property type="entry name" value="Glyco_transf_8"/>
    <property type="match status" value="1"/>
</dbReference>
<dbReference type="GO" id="GO:0005737">
    <property type="term" value="C:cytoplasm"/>
    <property type="evidence" value="ECO:0007669"/>
    <property type="project" value="UniProtKB-SubCell"/>
</dbReference>
<feature type="region of interest" description="Disordered" evidence="14">
    <location>
        <begin position="331"/>
        <end position="359"/>
    </location>
</feature>
<dbReference type="GO" id="GO:0046872">
    <property type="term" value="F:metal ion binding"/>
    <property type="evidence" value="ECO:0007669"/>
    <property type="project" value="UniProtKB-KW"/>
</dbReference>
<evidence type="ECO:0000256" key="11">
    <source>
        <dbReference type="ARBA" id="ARBA00050886"/>
    </source>
</evidence>
<feature type="compositionally biased region" description="Basic and acidic residues" evidence="14">
    <location>
        <begin position="349"/>
        <end position="359"/>
    </location>
</feature>
<evidence type="ECO:0000313" key="15">
    <source>
        <dbReference type="EMBL" id="CAI5758173.1"/>
    </source>
</evidence>
<dbReference type="InterPro" id="IPR050587">
    <property type="entry name" value="GNT1/Glycosyltrans_8"/>
</dbReference>
<dbReference type="GO" id="GO:0008466">
    <property type="term" value="F:glycogenin glucosyltransferase activity"/>
    <property type="evidence" value="ECO:0007669"/>
    <property type="project" value="UniProtKB-EC"/>
</dbReference>
<dbReference type="EC" id="2.4.1.186" evidence="10"/>
<protein>
    <recommendedName>
        <fullName evidence="10">glycogenin glucosyltransferase</fullName>
        <ecNumber evidence="10">2.4.1.186</ecNumber>
    </recommendedName>
</protein>
<keyword evidence="6" id="KW-0320">Glycogen biosynthesis</keyword>
<evidence type="ECO:0000256" key="14">
    <source>
        <dbReference type="SAM" id="MobiDB-lite"/>
    </source>
</evidence>
<keyword evidence="8" id="KW-0464">Manganese</keyword>
<comment type="subcellular location">
    <subcellularLocation>
        <location evidence="2">Cytoplasm</location>
    </subcellularLocation>
</comment>
<keyword evidence="7" id="KW-0325">Glycoprotein</keyword>
<evidence type="ECO:0000256" key="7">
    <source>
        <dbReference type="ARBA" id="ARBA00023180"/>
    </source>
</evidence>
<sequence length="377" mass="43959">MSNGFVTLLIGESYLPGILTLGLKLKQLETKHKLLILLDTNSISPESKQLIEDIYDEIIPIAKINAPLEQLKDKLGREELSITYSKLLLWDLDYENLVYLDADVLPLANIDELFKIEVGVDEIAASPDSGWPDIFNSGVIKLKPNKETFSKLIEFSKSHESFDGGDQGLLNDFFPDWIRLKYLFNVTPNYRNDYQFLPAFHRFFNDIKILHFIGNVKPWHYNSILSSDLANFHNYWWNDFNKFFNHDEKLKYKLLNVKGEAINLKFEKVDNVWDKKNEVGEEKGDEDVEVPHIFPWEGKSEATRVFHDYHNEEPEVDKKLNKSIEELKTTKISSPSDKSNLLQRNYGFDNKDNDFDPDKALDEVSKLPFKFFERSKH</sequence>
<dbReference type="AlphaFoldDB" id="A0A9W4TTS0"/>
<dbReference type="EMBL" id="CANTUO010000002">
    <property type="protein sequence ID" value="CAI5758173.1"/>
    <property type="molecule type" value="Genomic_DNA"/>
</dbReference>
<evidence type="ECO:0000256" key="9">
    <source>
        <dbReference type="ARBA" id="ARBA00038162"/>
    </source>
</evidence>
<evidence type="ECO:0000256" key="5">
    <source>
        <dbReference type="ARBA" id="ARBA00022723"/>
    </source>
</evidence>
<proteinExistence type="inferred from homology"/>
<keyword evidence="4" id="KW-0808">Transferase</keyword>
<feature type="compositionally biased region" description="Polar residues" evidence="14">
    <location>
        <begin position="331"/>
        <end position="343"/>
    </location>
</feature>
<comment type="catalytic activity">
    <reaction evidence="11">
        <text>[1,4-alpha-D-glucosyl](n)-L-tyrosyl-[glycogenin] + UDP-alpha-D-glucose = [1,4-alpha-D-glucosyl](n+1)-L-tyrosyl-[glycogenin] + UDP + H(+)</text>
        <dbReference type="Rhea" id="RHEA:56560"/>
        <dbReference type="Rhea" id="RHEA-COMP:14606"/>
        <dbReference type="Rhea" id="RHEA-COMP:14607"/>
        <dbReference type="ChEBI" id="CHEBI:15378"/>
        <dbReference type="ChEBI" id="CHEBI:58223"/>
        <dbReference type="ChEBI" id="CHEBI:58885"/>
        <dbReference type="ChEBI" id="CHEBI:140574"/>
        <dbReference type="EC" id="2.4.1.186"/>
    </reaction>
</comment>
<evidence type="ECO:0000256" key="2">
    <source>
        <dbReference type="ARBA" id="ARBA00004496"/>
    </source>
</evidence>
<name>A0A9W4TTS0_9ASCO</name>
<keyword evidence="3" id="KW-0963">Cytoplasm</keyword>
<comment type="function">
    <text evidence="13">Self-glucosylating initiator of glycogen synthesis. It catalyzes the formation of a short alpha (1,4)-glucosyl chain covalently attached via a glucose 1-O-tyrosyl linkage to internal tyrosine residues and these chains act as primers for the elongation reaction catalyzed by glycogen synthase.</text>
</comment>
<evidence type="ECO:0000256" key="8">
    <source>
        <dbReference type="ARBA" id="ARBA00023211"/>
    </source>
</evidence>
<accession>A0A9W4TTS0</accession>
<comment type="cofactor">
    <cofactor evidence="1">
        <name>Mn(2+)</name>
        <dbReference type="ChEBI" id="CHEBI:29035"/>
    </cofactor>
</comment>
<evidence type="ECO:0000256" key="10">
    <source>
        <dbReference type="ARBA" id="ARBA00038934"/>
    </source>
</evidence>
<keyword evidence="5" id="KW-0479">Metal-binding</keyword>
<keyword evidence="16" id="KW-1185">Reference proteome</keyword>
<dbReference type="SUPFAM" id="SSF53448">
    <property type="entry name" value="Nucleotide-diphospho-sugar transferases"/>
    <property type="match status" value="1"/>
</dbReference>
<dbReference type="GO" id="GO:0005978">
    <property type="term" value="P:glycogen biosynthetic process"/>
    <property type="evidence" value="ECO:0007669"/>
    <property type="project" value="UniProtKB-KW"/>
</dbReference>
<dbReference type="OrthoDB" id="2014201at2759"/>
<organism evidence="15 16">
    <name type="scientific">Candida verbasci</name>
    <dbReference type="NCBI Taxonomy" id="1227364"/>
    <lineage>
        <taxon>Eukaryota</taxon>
        <taxon>Fungi</taxon>
        <taxon>Dikarya</taxon>
        <taxon>Ascomycota</taxon>
        <taxon>Saccharomycotina</taxon>
        <taxon>Pichiomycetes</taxon>
        <taxon>Debaryomycetaceae</taxon>
        <taxon>Candida/Lodderomyces clade</taxon>
        <taxon>Candida</taxon>
    </lineage>
</organism>
<evidence type="ECO:0000256" key="4">
    <source>
        <dbReference type="ARBA" id="ARBA00022679"/>
    </source>
</evidence>
<comment type="catalytic activity">
    <reaction evidence="12">
        <text>L-tyrosyl-[glycogenin] + UDP-alpha-D-glucose = alpha-D-glucosyl-L-tyrosyl-[glycogenin] + UDP + H(+)</text>
        <dbReference type="Rhea" id="RHEA:23360"/>
        <dbReference type="Rhea" id="RHEA-COMP:14604"/>
        <dbReference type="Rhea" id="RHEA-COMP:14605"/>
        <dbReference type="ChEBI" id="CHEBI:15378"/>
        <dbReference type="ChEBI" id="CHEBI:46858"/>
        <dbReference type="ChEBI" id="CHEBI:58223"/>
        <dbReference type="ChEBI" id="CHEBI:58885"/>
        <dbReference type="ChEBI" id="CHEBI:140573"/>
        <dbReference type="EC" id="2.4.1.186"/>
    </reaction>
</comment>
<evidence type="ECO:0000313" key="16">
    <source>
        <dbReference type="Proteomes" id="UP001152885"/>
    </source>
</evidence>
<evidence type="ECO:0000256" key="3">
    <source>
        <dbReference type="ARBA" id="ARBA00022490"/>
    </source>
</evidence>
<dbReference type="InterPro" id="IPR029044">
    <property type="entry name" value="Nucleotide-diphossugar_trans"/>
</dbReference>
<gene>
    <name evidence="15" type="ORF">CANVERA_P2686</name>
</gene>
<evidence type="ECO:0000256" key="1">
    <source>
        <dbReference type="ARBA" id="ARBA00001936"/>
    </source>
</evidence>
<comment type="similarity">
    <text evidence="9">Belongs to the glycosyltransferase 8 family. Glycogenin subfamily.</text>
</comment>
<dbReference type="InterPro" id="IPR002495">
    <property type="entry name" value="Glyco_trans_8"/>
</dbReference>
<dbReference type="Gene3D" id="3.90.550.10">
    <property type="entry name" value="Spore Coat Polysaccharide Biosynthesis Protein SpsA, Chain A"/>
    <property type="match status" value="1"/>
</dbReference>
<dbReference type="Proteomes" id="UP001152885">
    <property type="component" value="Unassembled WGS sequence"/>
</dbReference>
<evidence type="ECO:0000256" key="6">
    <source>
        <dbReference type="ARBA" id="ARBA00023056"/>
    </source>
</evidence>
<dbReference type="PANTHER" id="PTHR11183">
    <property type="entry name" value="GLYCOGENIN SUBFAMILY MEMBER"/>
    <property type="match status" value="1"/>
</dbReference>
<evidence type="ECO:0000256" key="12">
    <source>
        <dbReference type="ARBA" id="ARBA00052293"/>
    </source>
</evidence>
<comment type="caution">
    <text evidence="15">The sequence shown here is derived from an EMBL/GenBank/DDBJ whole genome shotgun (WGS) entry which is preliminary data.</text>
</comment>
<dbReference type="FunFam" id="3.90.550.10:FF:000092">
    <property type="entry name" value="Glycogenin 2"/>
    <property type="match status" value="1"/>
</dbReference>